<organism evidence="3 4">
    <name type="scientific">Leekyejoonella antrihumi</name>
    <dbReference type="NCBI Taxonomy" id="1660198"/>
    <lineage>
        <taxon>Bacteria</taxon>
        <taxon>Bacillati</taxon>
        <taxon>Actinomycetota</taxon>
        <taxon>Actinomycetes</taxon>
        <taxon>Micrococcales</taxon>
        <taxon>Dermacoccaceae</taxon>
        <taxon>Leekyejoonella</taxon>
    </lineage>
</organism>
<feature type="region of interest" description="Disordered" evidence="1">
    <location>
        <begin position="95"/>
        <end position="163"/>
    </location>
</feature>
<dbReference type="OrthoDB" id="3268346at2"/>
<evidence type="ECO:0000259" key="2">
    <source>
        <dbReference type="Pfam" id="PF14016"/>
    </source>
</evidence>
<dbReference type="Proteomes" id="UP000320244">
    <property type="component" value="Unassembled WGS sequence"/>
</dbReference>
<proteinExistence type="predicted"/>
<dbReference type="EMBL" id="VCQV01000004">
    <property type="protein sequence ID" value="TWP37939.1"/>
    <property type="molecule type" value="Genomic_DNA"/>
</dbReference>
<dbReference type="AlphaFoldDB" id="A0A563E6K9"/>
<reference evidence="3 4" key="2">
    <citation type="submission" date="2019-08" db="EMBL/GenBank/DDBJ databases">
        <title>Jejuicoccus antrihumi gen. nov., sp. nov., a new member of the family Dermacoccaceae isolated from a cave.</title>
        <authorList>
            <person name="Schumann P."/>
            <person name="Kim I.S."/>
        </authorList>
    </citation>
    <scope>NUCLEOTIDE SEQUENCE [LARGE SCALE GENOMIC DNA]</scope>
    <source>
        <strain evidence="3 4">C5-26</strain>
    </source>
</reference>
<reference evidence="3 4" key="1">
    <citation type="submission" date="2019-05" db="EMBL/GenBank/DDBJ databases">
        <authorList>
            <person name="Lee S.D."/>
        </authorList>
    </citation>
    <scope>NUCLEOTIDE SEQUENCE [LARGE SCALE GENOMIC DNA]</scope>
    <source>
        <strain evidence="3 4">C5-26</strain>
    </source>
</reference>
<keyword evidence="4" id="KW-1185">Reference proteome</keyword>
<sequence length="305" mass="29953">MGTAADGIPRPYDAAREIAGRDAWWDRPRESVHFLNNPMGSSGVYPGVEPASRGQTQLGRHTMKGTRRHQTKATVAAGFGIAAVALLAGCGSGGSGSATGAAGSSTPLPSAATSQTTTAGGASSSPSSSTAGPSASSSSAPSSSPAAGGTGTSSAGAGAGSGMPRCTTAHLRITVQGNNADMQGSHSSLRFTNIGSSACELTGAPGVSYVTGNSGTQVGDPATRVLGHQVVTIKPGATASAGLFRSSAPEKTPSCHQVSVRGLRVYPPDSKTAAFVPSAGTACKAPMNGPYLKVGPVLPGANNTM</sequence>
<evidence type="ECO:0000256" key="1">
    <source>
        <dbReference type="SAM" id="MobiDB-lite"/>
    </source>
</evidence>
<comment type="caution">
    <text evidence="3">The sequence shown here is derived from an EMBL/GenBank/DDBJ whole genome shotgun (WGS) entry which is preliminary data.</text>
</comment>
<accession>A0A563E6K9</accession>
<feature type="domain" description="DUF4232" evidence="2">
    <location>
        <begin position="166"/>
        <end position="297"/>
    </location>
</feature>
<protein>
    <submittedName>
        <fullName evidence="3">DUF4232 domain-containing protein</fullName>
    </submittedName>
</protein>
<dbReference type="Pfam" id="PF14016">
    <property type="entry name" value="DUF4232"/>
    <property type="match status" value="1"/>
</dbReference>
<evidence type="ECO:0000313" key="3">
    <source>
        <dbReference type="EMBL" id="TWP37939.1"/>
    </source>
</evidence>
<dbReference type="InterPro" id="IPR025326">
    <property type="entry name" value="DUF4232"/>
</dbReference>
<feature type="compositionally biased region" description="Low complexity" evidence="1">
    <location>
        <begin position="98"/>
        <end position="156"/>
    </location>
</feature>
<evidence type="ECO:0000313" key="4">
    <source>
        <dbReference type="Proteomes" id="UP000320244"/>
    </source>
</evidence>
<gene>
    <name evidence="3" type="ORF">FGL98_04310</name>
</gene>
<name>A0A563E6K9_9MICO</name>